<dbReference type="GO" id="GO:0046872">
    <property type="term" value="F:metal ion binding"/>
    <property type="evidence" value="ECO:0007669"/>
    <property type="project" value="UniProtKB-KW"/>
</dbReference>
<dbReference type="AlphaFoldDB" id="A0A6P1DW57"/>
<keyword evidence="4" id="KW-0479">Metal-binding</keyword>
<dbReference type="RefSeq" id="WP_164654812.1">
    <property type="nucleotide sequence ID" value="NZ_JAAIJR010000065.1"/>
</dbReference>
<dbReference type="InterPro" id="IPR050377">
    <property type="entry name" value="Radical_SAM_PqqE_MftC-like"/>
</dbReference>
<comment type="cofactor">
    <cofactor evidence="1">
        <name>[4Fe-4S] cluster</name>
        <dbReference type="ChEBI" id="CHEBI:49883"/>
    </cofactor>
</comment>
<evidence type="ECO:0000313" key="9">
    <source>
        <dbReference type="EMBL" id="NEX21710.1"/>
    </source>
</evidence>
<keyword evidence="6" id="KW-0411">Iron-sulfur</keyword>
<dbReference type="InterPro" id="IPR058240">
    <property type="entry name" value="rSAM_sf"/>
</dbReference>
<dbReference type="InterPro" id="IPR013785">
    <property type="entry name" value="Aldolase_TIM"/>
</dbReference>
<dbReference type="InterPro" id="IPR034391">
    <property type="entry name" value="AdoMet-like_SPASM_containing"/>
</dbReference>
<dbReference type="SFLD" id="SFLDG01067">
    <property type="entry name" value="SPASM/twitch_domain_containing"/>
    <property type="match status" value="1"/>
</dbReference>
<evidence type="ECO:0000259" key="7">
    <source>
        <dbReference type="Pfam" id="PF04055"/>
    </source>
</evidence>
<dbReference type="SUPFAM" id="SSF102114">
    <property type="entry name" value="Radical SAM enzymes"/>
    <property type="match status" value="1"/>
</dbReference>
<reference evidence="9 10" key="2">
    <citation type="submission" date="2020-02" db="EMBL/GenBank/DDBJ databases">
        <title>Genome sequences of Thiorhodococcus mannitoliphagus and Thiorhodococcus minor, purple sulfur photosynthetic bacteria in the gammaproteobacterial family, Chromatiaceae.</title>
        <authorList>
            <person name="Aviles F.A."/>
            <person name="Meyer T.E."/>
            <person name="Kyndt J.A."/>
        </authorList>
    </citation>
    <scope>NUCLEOTIDE SEQUENCE [LARGE SCALE GENOMIC DNA]</scope>
    <source>
        <strain evidence="9 10">DSM 18266</strain>
    </source>
</reference>
<keyword evidence="2" id="KW-0004">4Fe-4S</keyword>
<gene>
    <name evidence="9" type="ORF">G3480_15555</name>
</gene>
<organism evidence="9 10">
    <name type="scientific">Thiorhodococcus mannitoliphagus</name>
    <dbReference type="NCBI Taxonomy" id="329406"/>
    <lineage>
        <taxon>Bacteria</taxon>
        <taxon>Pseudomonadati</taxon>
        <taxon>Pseudomonadota</taxon>
        <taxon>Gammaproteobacteria</taxon>
        <taxon>Chromatiales</taxon>
        <taxon>Chromatiaceae</taxon>
        <taxon>Thiorhodococcus</taxon>
    </lineage>
</organism>
<dbReference type="SFLD" id="SFLDS00029">
    <property type="entry name" value="Radical_SAM"/>
    <property type="match status" value="1"/>
</dbReference>
<feature type="domain" description="Radical SAM core" evidence="7">
    <location>
        <begin position="28"/>
        <end position="171"/>
    </location>
</feature>
<dbReference type="Gene3D" id="3.20.20.70">
    <property type="entry name" value="Aldolase class I"/>
    <property type="match status" value="1"/>
</dbReference>
<accession>A0A6P1DW57</accession>
<comment type="caution">
    <text evidence="9">The sequence shown here is derived from an EMBL/GenBank/DDBJ whole genome shotgun (WGS) entry which is preliminary data.</text>
</comment>
<protein>
    <submittedName>
        <fullName evidence="9">Radical SAM protein</fullName>
    </submittedName>
</protein>
<name>A0A6P1DW57_9GAMM</name>
<evidence type="ECO:0000259" key="8">
    <source>
        <dbReference type="Pfam" id="PF13186"/>
    </source>
</evidence>
<dbReference type="Pfam" id="PF13186">
    <property type="entry name" value="SPASM"/>
    <property type="match status" value="1"/>
</dbReference>
<feature type="domain" description="4Fe4S-binding SPASM" evidence="8">
    <location>
        <begin position="253"/>
        <end position="320"/>
    </location>
</feature>
<evidence type="ECO:0000256" key="4">
    <source>
        <dbReference type="ARBA" id="ARBA00022723"/>
    </source>
</evidence>
<dbReference type="GO" id="GO:0003824">
    <property type="term" value="F:catalytic activity"/>
    <property type="evidence" value="ECO:0007669"/>
    <property type="project" value="InterPro"/>
</dbReference>
<dbReference type="PANTHER" id="PTHR11228:SF7">
    <property type="entry name" value="PQQA PEPTIDE CYCLASE"/>
    <property type="match status" value="1"/>
</dbReference>
<proteinExistence type="predicted"/>
<evidence type="ECO:0000256" key="1">
    <source>
        <dbReference type="ARBA" id="ARBA00001966"/>
    </source>
</evidence>
<dbReference type="InterPro" id="IPR007197">
    <property type="entry name" value="rSAM"/>
</dbReference>
<dbReference type="Pfam" id="PF04055">
    <property type="entry name" value="Radical_SAM"/>
    <property type="match status" value="1"/>
</dbReference>
<keyword evidence="10" id="KW-1185">Reference proteome</keyword>
<evidence type="ECO:0000256" key="5">
    <source>
        <dbReference type="ARBA" id="ARBA00023004"/>
    </source>
</evidence>
<keyword evidence="3" id="KW-0949">S-adenosyl-L-methionine</keyword>
<dbReference type="GO" id="GO:0051536">
    <property type="term" value="F:iron-sulfur cluster binding"/>
    <property type="evidence" value="ECO:0007669"/>
    <property type="project" value="UniProtKB-KW"/>
</dbReference>
<dbReference type="SFLD" id="SFLDG01387">
    <property type="entry name" value="BtrN-like_SPASM_domain_contain"/>
    <property type="match status" value="1"/>
</dbReference>
<dbReference type="Proteomes" id="UP000471640">
    <property type="component" value="Unassembled WGS sequence"/>
</dbReference>
<sequence length="341" mass="38927">MKRFTIISEDRPPLRGRLPLRKPLALFVEPTNICNFRCAPCVHGSENTRSDLKPLRHMTMALYGKLISELREWSGPPLKLLRLAMLGEPFINPDFIEMVRLAKEARVAERVDTFSNGSLLSGDVAERLVDVGIDSIRFSIYAVTPDRHLDVTGSRCAIEEIRNNIKRLRDIRDAKGRCAPCIFVKMFDAYGDENNLFYEMYEGIADEIGLEKVHNATNYSGNDLVKMYYGDSVRSERAYNEYAQSLNAHRIACSRPFMSMVINNIGDCLMCTHDPAKGTKIGNCNDSTLQELWSGNAMFEFRRMHLQNHKHENPICAHCDWFKLFPDADNVDGFPVEKLRP</sequence>
<evidence type="ECO:0000256" key="2">
    <source>
        <dbReference type="ARBA" id="ARBA00022485"/>
    </source>
</evidence>
<dbReference type="EMBL" id="JAAIJR010000065">
    <property type="protein sequence ID" value="NEX21710.1"/>
    <property type="molecule type" value="Genomic_DNA"/>
</dbReference>
<reference evidence="10" key="1">
    <citation type="journal article" date="2020" name="Microbiol. Resour. Announc.">
        <title>Draft Genome Sequences of Thiorhodococcus mannitoliphagus and Thiorhodococcus minor, Purple Sulfur Photosynthetic Bacteria in the Gammaproteobacterial Family Chromatiaceae.</title>
        <authorList>
            <person name="Aviles F.A."/>
            <person name="Meyer T.E."/>
            <person name="Kyndt J.A."/>
        </authorList>
    </citation>
    <scope>NUCLEOTIDE SEQUENCE [LARGE SCALE GENOMIC DNA]</scope>
    <source>
        <strain evidence="10">DSM 18266</strain>
    </source>
</reference>
<dbReference type="InterPro" id="IPR023885">
    <property type="entry name" value="4Fe4S-binding_SPASM_dom"/>
</dbReference>
<evidence type="ECO:0000256" key="6">
    <source>
        <dbReference type="ARBA" id="ARBA00023014"/>
    </source>
</evidence>
<dbReference type="PANTHER" id="PTHR11228">
    <property type="entry name" value="RADICAL SAM DOMAIN PROTEIN"/>
    <property type="match status" value="1"/>
</dbReference>
<dbReference type="CDD" id="cd01335">
    <property type="entry name" value="Radical_SAM"/>
    <property type="match status" value="1"/>
</dbReference>
<evidence type="ECO:0000313" key="10">
    <source>
        <dbReference type="Proteomes" id="UP000471640"/>
    </source>
</evidence>
<keyword evidence="5" id="KW-0408">Iron</keyword>
<evidence type="ECO:0000256" key="3">
    <source>
        <dbReference type="ARBA" id="ARBA00022691"/>
    </source>
</evidence>